<evidence type="ECO:0000256" key="4">
    <source>
        <dbReference type="ARBA" id="ARBA00022692"/>
    </source>
</evidence>
<keyword evidence="10" id="KW-1185">Reference proteome</keyword>
<evidence type="ECO:0000256" key="1">
    <source>
        <dbReference type="ARBA" id="ARBA00004651"/>
    </source>
</evidence>
<evidence type="ECO:0000256" key="6">
    <source>
        <dbReference type="ARBA" id="ARBA00023136"/>
    </source>
</evidence>
<accession>A0A6B8RS67</accession>
<dbReference type="PROSITE" id="PS50928">
    <property type="entry name" value="ABC_TM1"/>
    <property type="match status" value="1"/>
</dbReference>
<feature type="transmembrane region" description="Helical" evidence="7">
    <location>
        <begin position="20"/>
        <end position="46"/>
    </location>
</feature>
<dbReference type="PANTHER" id="PTHR43227:SF11">
    <property type="entry name" value="BLL4140 PROTEIN"/>
    <property type="match status" value="1"/>
</dbReference>
<reference evidence="10" key="1">
    <citation type="submission" date="2018-11" db="EMBL/GenBank/DDBJ databases">
        <title>Complete genome sequence of Paenibacillus sp. ML311-T8.</title>
        <authorList>
            <person name="Nam Y.-D."/>
            <person name="Kang J."/>
            <person name="Chung W.-H."/>
            <person name="Park Y.S."/>
        </authorList>
    </citation>
    <scope>NUCLEOTIDE SEQUENCE [LARGE SCALE GENOMIC DNA]</scope>
    <source>
        <strain evidence="10">ML311-T8</strain>
    </source>
</reference>
<feature type="domain" description="ABC transmembrane type-1" evidence="8">
    <location>
        <begin position="79"/>
        <end position="296"/>
    </location>
</feature>
<dbReference type="EMBL" id="CP034235">
    <property type="protein sequence ID" value="QGQ98303.1"/>
    <property type="molecule type" value="Genomic_DNA"/>
</dbReference>
<keyword evidence="6 7" id="KW-0472">Membrane</keyword>
<feature type="transmembrane region" description="Helical" evidence="7">
    <location>
        <begin position="83"/>
        <end position="105"/>
    </location>
</feature>
<protein>
    <submittedName>
        <fullName evidence="9">Sugar ABC transporter permease</fullName>
    </submittedName>
</protein>
<keyword evidence="5 7" id="KW-1133">Transmembrane helix</keyword>
<dbReference type="GO" id="GO:0055085">
    <property type="term" value="P:transmembrane transport"/>
    <property type="evidence" value="ECO:0007669"/>
    <property type="project" value="InterPro"/>
</dbReference>
<dbReference type="CDD" id="cd06261">
    <property type="entry name" value="TM_PBP2"/>
    <property type="match status" value="1"/>
</dbReference>
<dbReference type="Gene3D" id="1.10.3720.10">
    <property type="entry name" value="MetI-like"/>
    <property type="match status" value="1"/>
</dbReference>
<dbReference type="Proteomes" id="UP000426246">
    <property type="component" value="Chromosome"/>
</dbReference>
<dbReference type="InterPro" id="IPR000515">
    <property type="entry name" value="MetI-like"/>
</dbReference>
<dbReference type="KEGG" id="ppsc:EHS13_27170"/>
<dbReference type="SUPFAM" id="SSF161098">
    <property type="entry name" value="MetI-like"/>
    <property type="match status" value="1"/>
</dbReference>
<comment type="similarity">
    <text evidence="7">Belongs to the binding-protein-dependent transport system permease family.</text>
</comment>
<dbReference type="AlphaFoldDB" id="A0A6B8RS67"/>
<feature type="transmembrane region" description="Helical" evidence="7">
    <location>
        <begin position="125"/>
        <end position="146"/>
    </location>
</feature>
<evidence type="ECO:0000256" key="5">
    <source>
        <dbReference type="ARBA" id="ARBA00022989"/>
    </source>
</evidence>
<gene>
    <name evidence="9" type="ORF">EHS13_27170</name>
</gene>
<evidence type="ECO:0000256" key="3">
    <source>
        <dbReference type="ARBA" id="ARBA00022475"/>
    </source>
</evidence>
<dbReference type="InterPro" id="IPR035906">
    <property type="entry name" value="MetI-like_sf"/>
</dbReference>
<dbReference type="PANTHER" id="PTHR43227">
    <property type="entry name" value="BLL4140 PROTEIN"/>
    <property type="match status" value="1"/>
</dbReference>
<proteinExistence type="inferred from homology"/>
<sequence>MNTVRRKKGFLYEIAKNKILYLMFLPVAFYFLIFAYLPMPGIIIAFKNFSYSGLIFGSEWNGLENFRYFFESGKLLQVTVNTAIYNMVFLGSSTVIAIMSGIFIAEMTGKYFKKVAQSFMFLPYFISWVTVAAFFYNIFNFDFGVLNTLLRKLSMTPVDIYSNPTIWMFLLPFFYIWKTIGFTSVLYLAAIMGIDSESYESAKIDGANIFQRIRHITLPALTPTIITLILLGISRIMRGEFDMFYQLVGENGLLLDKTDIIDTLVFRSLVSLNDFGMASAAGFYQSILSFVAIFGVNYLVKRFNSDYALF</sequence>
<comment type="subcellular location">
    <subcellularLocation>
        <location evidence="1 7">Cell membrane</location>
        <topology evidence="1 7">Multi-pass membrane protein</topology>
    </subcellularLocation>
</comment>
<feature type="transmembrane region" description="Helical" evidence="7">
    <location>
        <begin position="215"/>
        <end position="237"/>
    </location>
</feature>
<dbReference type="GO" id="GO:0005886">
    <property type="term" value="C:plasma membrane"/>
    <property type="evidence" value="ECO:0007669"/>
    <property type="project" value="UniProtKB-SubCell"/>
</dbReference>
<dbReference type="InterPro" id="IPR050809">
    <property type="entry name" value="UgpAE/MalFG_permease"/>
</dbReference>
<keyword evidence="4 7" id="KW-0812">Transmembrane</keyword>
<name>A0A6B8RS67_9BACL</name>
<organism evidence="9 10">
    <name type="scientific">Paenibacillus psychroresistens</name>
    <dbReference type="NCBI Taxonomy" id="1778678"/>
    <lineage>
        <taxon>Bacteria</taxon>
        <taxon>Bacillati</taxon>
        <taxon>Bacillota</taxon>
        <taxon>Bacilli</taxon>
        <taxon>Bacillales</taxon>
        <taxon>Paenibacillaceae</taxon>
        <taxon>Paenibacillus</taxon>
    </lineage>
</organism>
<keyword evidence="3" id="KW-1003">Cell membrane</keyword>
<evidence type="ECO:0000313" key="10">
    <source>
        <dbReference type="Proteomes" id="UP000426246"/>
    </source>
</evidence>
<feature type="transmembrane region" description="Helical" evidence="7">
    <location>
        <begin position="166"/>
        <end position="194"/>
    </location>
</feature>
<feature type="transmembrane region" description="Helical" evidence="7">
    <location>
        <begin position="275"/>
        <end position="300"/>
    </location>
</feature>
<dbReference type="OrthoDB" id="9785836at2"/>
<evidence type="ECO:0000256" key="2">
    <source>
        <dbReference type="ARBA" id="ARBA00022448"/>
    </source>
</evidence>
<evidence type="ECO:0000259" key="8">
    <source>
        <dbReference type="PROSITE" id="PS50928"/>
    </source>
</evidence>
<evidence type="ECO:0000313" key="9">
    <source>
        <dbReference type="EMBL" id="QGQ98303.1"/>
    </source>
</evidence>
<keyword evidence="2 7" id="KW-0813">Transport</keyword>
<dbReference type="RefSeq" id="WP_155703406.1">
    <property type="nucleotide sequence ID" value="NZ_CP034235.1"/>
</dbReference>
<dbReference type="Pfam" id="PF00528">
    <property type="entry name" value="BPD_transp_1"/>
    <property type="match status" value="1"/>
</dbReference>
<evidence type="ECO:0000256" key="7">
    <source>
        <dbReference type="RuleBase" id="RU363032"/>
    </source>
</evidence>